<keyword evidence="3 9" id="KW-0548">Nucleotidyltransferase</keyword>
<protein>
    <recommendedName>
        <fullName evidence="9">Phosphopantetheine adenylyltransferase</fullName>
        <ecNumber evidence="9">2.7.7.3</ecNumber>
    </recommendedName>
    <alternativeName>
        <fullName evidence="9">Dephospho-CoA pyrophosphorylase</fullName>
    </alternativeName>
    <alternativeName>
        <fullName evidence="9">Pantetheine-phosphate adenylyltransferase</fullName>
        <shortName evidence="9">PPAT</shortName>
    </alternativeName>
</protein>
<evidence type="ECO:0000256" key="3">
    <source>
        <dbReference type="ARBA" id="ARBA00022695"/>
    </source>
</evidence>
<evidence type="ECO:0000256" key="5">
    <source>
        <dbReference type="ARBA" id="ARBA00022840"/>
    </source>
</evidence>
<dbReference type="NCBIfam" id="TIGR01510">
    <property type="entry name" value="coaD_prev_kdtB"/>
    <property type="match status" value="1"/>
</dbReference>
<keyword evidence="1 9" id="KW-0963">Cytoplasm</keyword>
<dbReference type="PANTHER" id="PTHR21342:SF1">
    <property type="entry name" value="PHOSPHOPANTETHEINE ADENYLYLTRANSFERASE"/>
    <property type="match status" value="1"/>
</dbReference>
<dbReference type="InterPro" id="IPR001980">
    <property type="entry name" value="PPAT"/>
</dbReference>
<feature type="domain" description="Cytidyltransferase-like" evidence="10">
    <location>
        <begin position="8"/>
        <end position="140"/>
    </location>
</feature>
<evidence type="ECO:0000256" key="9">
    <source>
        <dbReference type="HAMAP-Rule" id="MF_00151"/>
    </source>
</evidence>
<comment type="caution">
    <text evidence="11">The sequence shown here is derived from an EMBL/GenBank/DDBJ whole genome shotgun (WGS) entry which is preliminary data.</text>
</comment>
<dbReference type="InterPro" id="IPR004821">
    <property type="entry name" value="Cyt_trans-like"/>
</dbReference>
<proteinExistence type="inferred from homology"/>
<dbReference type="Proteomes" id="UP001477870">
    <property type="component" value="Unassembled WGS sequence"/>
</dbReference>
<dbReference type="PANTHER" id="PTHR21342">
    <property type="entry name" value="PHOSPHOPANTETHEINE ADENYLYLTRANSFERASE"/>
    <property type="match status" value="1"/>
</dbReference>
<feature type="binding site" evidence="9">
    <location>
        <position position="80"/>
    </location>
    <ligand>
        <name>substrate</name>
    </ligand>
</feature>
<dbReference type="PRINTS" id="PR01020">
    <property type="entry name" value="LPSBIOSNTHSS"/>
</dbReference>
<evidence type="ECO:0000256" key="1">
    <source>
        <dbReference type="ARBA" id="ARBA00022490"/>
    </source>
</evidence>
<sequence length="164" mass="17519">MTKLSIGFYSGSFDPITNGHMAVLEGALTSFDRVVIGIGVHAVKKGMFDFDQRKALIEQSLSDSALDPSCVTIVAFDGLVVDAARKADAKAIVRGLRDASDFDYEMQMAGMNAQLAPDIQTIFIPATVETRPISATLVRQIAVMGGDVSSFVPAPVLQALKKLK</sequence>
<reference evidence="11 12" key="1">
    <citation type="submission" date="2024-03" db="EMBL/GenBank/DDBJ databases">
        <title>Community enrichment and isolation of bacterial strains for fucoidan degradation.</title>
        <authorList>
            <person name="Sichert A."/>
        </authorList>
    </citation>
    <scope>NUCLEOTIDE SEQUENCE [LARGE SCALE GENOMIC DNA]</scope>
    <source>
        <strain evidence="11 12">AS62</strain>
    </source>
</reference>
<evidence type="ECO:0000313" key="11">
    <source>
        <dbReference type="EMBL" id="MEM5500938.1"/>
    </source>
</evidence>
<dbReference type="RefSeq" id="WP_018687903.1">
    <property type="nucleotide sequence ID" value="NZ_JBBMQO010000002.1"/>
</dbReference>
<feature type="binding site" evidence="9">
    <location>
        <position position="44"/>
    </location>
    <ligand>
        <name>substrate</name>
    </ligand>
</feature>
<evidence type="ECO:0000256" key="2">
    <source>
        <dbReference type="ARBA" id="ARBA00022679"/>
    </source>
</evidence>
<comment type="function">
    <text evidence="9">Reversibly transfers an adenylyl group from ATP to 4'-phosphopantetheine, yielding dephospho-CoA (dPCoA) and pyrophosphate.</text>
</comment>
<dbReference type="EMBL" id="JBBMQO010000002">
    <property type="protein sequence ID" value="MEM5500938.1"/>
    <property type="molecule type" value="Genomic_DNA"/>
</dbReference>
<feature type="binding site" evidence="9">
    <location>
        <begin position="130"/>
        <end position="136"/>
    </location>
    <ligand>
        <name>ATP</name>
        <dbReference type="ChEBI" id="CHEBI:30616"/>
    </ligand>
</feature>
<feature type="binding site" evidence="9">
    <location>
        <position position="12"/>
    </location>
    <ligand>
        <name>substrate</name>
    </ligand>
</feature>
<comment type="pathway">
    <text evidence="9">Cofactor biosynthesis; coenzyme A biosynthesis; CoA from (R)-pantothenate: step 4/5.</text>
</comment>
<dbReference type="EC" id="2.7.7.3" evidence="9"/>
<feature type="binding site" evidence="9">
    <location>
        <begin position="12"/>
        <end position="13"/>
    </location>
    <ligand>
        <name>ATP</name>
        <dbReference type="ChEBI" id="CHEBI:30616"/>
    </ligand>
</feature>
<dbReference type="SUPFAM" id="SSF52374">
    <property type="entry name" value="Nucleotidylyl transferase"/>
    <property type="match status" value="1"/>
</dbReference>
<keyword evidence="6 9" id="KW-0460">Magnesium</keyword>
<feature type="binding site" evidence="9">
    <location>
        <position position="20"/>
    </location>
    <ligand>
        <name>ATP</name>
        <dbReference type="ChEBI" id="CHEBI:30616"/>
    </ligand>
</feature>
<evidence type="ECO:0000256" key="7">
    <source>
        <dbReference type="ARBA" id="ARBA00022993"/>
    </source>
</evidence>
<comment type="subcellular location">
    <subcellularLocation>
        <location evidence="9">Cytoplasm</location>
    </subcellularLocation>
</comment>
<feature type="binding site" evidence="9">
    <location>
        <position position="105"/>
    </location>
    <ligand>
        <name>ATP</name>
        <dbReference type="ChEBI" id="CHEBI:30616"/>
    </ligand>
</feature>
<evidence type="ECO:0000256" key="8">
    <source>
        <dbReference type="ARBA" id="ARBA00029346"/>
    </source>
</evidence>
<feature type="site" description="Transition state stabilizer" evidence="9">
    <location>
        <position position="20"/>
    </location>
</feature>
<dbReference type="GO" id="GO:0004595">
    <property type="term" value="F:pantetheine-phosphate adenylyltransferase activity"/>
    <property type="evidence" value="ECO:0007669"/>
    <property type="project" value="UniProtKB-EC"/>
</dbReference>
<feature type="binding site" evidence="9">
    <location>
        <begin position="95"/>
        <end position="97"/>
    </location>
    <ligand>
        <name>ATP</name>
        <dbReference type="ChEBI" id="CHEBI:30616"/>
    </ligand>
</feature>
<dbReference type="HAMAP" id="MF_00151">
    <property type="entry name" value="PPAT_bact"/>
    <property type="match status" value="1"/>
</dbReference>
<dbReference type="InterPro" id="IPR014729">
    <property type="entry name" value="Rossmann-like_a/b/a_fold"/>
</dbReference>
<organism evidence="11 12">
    <name type="scientific">Ahrensia kielensis</name>
    <dbReference type="NCBI Taxonomy" id="76980"/>
    <lineage>
        <taxon>Bacteria</taxon>
        <taxon>Pseudomonadati</taxon>
        <taxon>Pseudomonadota</taxon>
        <taxon>Alphaproteobacteria</taxon>
        <taxon>Hyphomicrobiales</taxon>
        <taxon>Ahrensiaceae</taxon>
        <taxon>Ahrensia</taxon>
    </lineage>
</organism>
<comment type="similarity">
    <text evidence="9">Belongs to the bacterial CoaD family.</text>
</comment>
<comment type="subunit">
    <text evidence="9">Homohexamer.</text>
</comment>
<name>A0ABU9T480_9HYPH</name>
<comment type="catalytic activity">
    <reaction evidence="8 9">
        <text>(R)-4'-phosphopantetheine + ATP + H(+) = 3'-dephospho-CoA + diphosphate</text>
        <dbReference type="Rhea" id="RHEA:19801"/>
        <dbReference type="ChEBI" id="CHEBI:15378"/>
        <dbReference type="ChEBI" id="CHEBI:30616"/>
        <dbReference type="ChEBI" id="CHEBI:33019"/>
        <dbReference type="ChEBI" id="CHEBI:57328"/>
        <dbReference type="ChEBI" id="CHEBI:61723"/>
        <dbReference type="EC" id="2.7.7.3"/>
    </reaction>
</comment>
<accession>A0ABU9T480</accession>
<dbReference type="NCBIfam" id="TIGR00125">
    <property type="entry name" value="cyt_tran_rel"/>
    <property type="match status" value="1"/>
</dbReference>
<comment type="cofactor">
    <cofactor evidence="9">
        <name>Mg(2+)</name>
        <dbReference type="ChEBI" id="CHEBI:18420"/>
    </cofactor>
</comment>
<dbReference type="Pfam" id="PF01467">
    <property type="entry name" value="CTP_transf_like"/>
    <property type="match status" value="1"/>
</dbReference>
<evidence type="ECO:0000256" key="6">
    <source>
        <dbReference type="ARBA" id="ARBA00022842"/>
    </source>
</evidence>
<evidence type="ECO:0000259" key="10">
    <source>
        <dbReference type="Pfam" id="PF01467"/>
    </source>
</evidence>
<dbReference type="Gene3D" id="3.40.50.620">
    <property type="entry name" value="HUPs"/>
    <property type="match status" value="1"/>
</dbReference>
<keyword evidence="12" id="KW-1185">Reference proteome</keyword>
<keyword evidence="5 9" id="KW-0067">ATP-binding</keyword>
<feature type="binding site" evidence="9">
    <location>
        <position position="94"/>
    </location>
    <ligand>
        <name>substrate</name>
    </ligand>
</feature>
<keyword evidence="2 9" id="KW-0808">Transferase</keyword>
<evidence type="ECO:0000313" key="12">
    <source>
        <dbReference type="Proteomes" id="UP001477870"/>
    </source>
</evidence>
<keyword evidence="7 9" id="KW-0173">Coenzyme A biosynthesis</keyword>
<evidence type="ECO:0000256" key="4">
    <source>
        <dbReference type="ARBA" id="ARBA00022741"/>
    </source>
</evidence>
<keyword evidence="4 9" id="KW-0547">Nucleotide-binding</keyword>
<gene>
    <name evidence="9 11" type="primary">coaD</name>
    <name evidence="11" type="ORF">WNY59_04990</name>
</gene>